<sequence>MREFTISVDTLEKGQYEEVITVKQVIVVGYGGRDIEKVEEHIAELAEIGVAPPETIPAIYPQDVSSINLGDKIDVEGKETSGEAEYVLFHNGEEWLVTLGSDHTDRFLETKDILKSKQACPKPLADVFWRLEDIKDHWDELYLRSWIKDEKGKRKYQEDSLHSLLPVETLLEKLKEFGYRDLSNTVIFSGTVPTLEGFVYGEKFQYELADAKLNRRIESAYCIKVMEGQK</sequence>
<protein>
    <recommendedName>
        <fullName evidence="3">DUF2848 domain-containing protein</fullName>
    </recommendedName>
</protein>
<dbReference type="InterPro" id="IPR021269">
    <property type="entry name" value="DUF2848"/>
</dbReference>
<dbReference type="Proteomes" id="UP000182762">
    <property type="component" value="Unassembled WGS sequence"/>
</dbReference>
<dbReference type="GeneID" id="93709635"/>
<dbReference type="Pfam" id="PF11010">
    <property type="entry name" value="DUF2848"/>
    <property type="match status" value="1"/>
</dbReference>
<proteinExistence type="predicted"/>
<name>A0A1I5X374_9BACI</name>
<dbReference type="EMBL" id="FOXX01000001">
    <property type="protein sequence ID" value="SFQ26472.1"/>
    <property type="molecule type" value="Genomic_DNA"/>
</dbReference>
<evidence type="ECO:0000313" key="1">
    <source>
        <dbReference type="EMBL" id="SFQ26472.1"/>
    </source>
</evidence>
<gene>
    <name evidence="1" type="ORF">SAMN02745910_00884</name>
</gene>
<evidence type="ECO:0000313" key="2">
    <source>
        <dbReference type="Proteomes" id="UP000182762"/>
    </source>
</evidence>
<accession>A0A1I5X374</accession>
<comment type="caution">
    <text evidence="1">The sequence shown here is derived from an EMBL/GenBank/DDBJ whole genome shotgun (WGS) entry which is preliminary data.</text>
</comment>
<organism evidence="1 2">
    <name type="scientific">Priestia endophytica DSM 13796</name>
    <dbReference type="NCBI Taxonomy" id="1121089"/>
    <lineage>
        <taxon>Bacteria</taxon>
        <taxon>Bacillati</taxon>
        <taxon>Bacillota</taxon>
        <taxon>Bacilli</taxon>
        <taxon>Bacillales</taxon>
        <taxon>Bacillaceae</taxon>
        <taxon>Priestia</taxon>
    </lineage>
</organism>
<evidence type="ECO:0008006" key="3">
    <source>
        <dbReference type="Google" id="ProtNLM"/>
    </source>
</evidence>
<dbReference type="RefSeq" id="WP_061802292.1">
    <property type="nucleotide sequence ID" value="NZ_FOXX01000001.1"/>
</dbReference>
<keyword evidence="2" id="KW-1185">Reference proteome</keyword>
<reference evidence="1 2" key="1">
    <citation type="submission" date="2016-10" db="EMBL/GenBank/DDBJ databases">
        <authorList>
            <person name="Varghese N."/>
            <person name="Submissions S."/>
        </authorList>
    </citation>
    <scope>NUCLEOTIDE SEQUENCE [LARGE SCALE GENOMIC DNA]</scope>
    <source>
        <strain evidence="1 2">DSM 13796</strain>
    </source>
</reference>